<dbReference type="AlphaFoldDB" id="M0DFW9"/>
<dbReference type="Proteomes" id="UP000011513">
    <property type="component" value="Unassembled WGS sequence"/>
</dbReference>
<dbReference type="RefSeq" id="WP_008384244.1">
    <property type="nucleotide sequence ID" value="NZ_AOIV01000007.1"/>
</dbReference>
<organism evidence="2 3">
    <name type="scientific">Halogeometricum pallidum JCM 14848</name>
    <dbReference type="NCBI Taxonomy" id="1227487"/>
    <lineage>
        <taxon>Archaea</taxon>
        <taxon>Methanobacteriati</taxon>
        <taxon>Methanobacteriota</taxon>
        <taxon>Stenosarchaea group</taxon>
        <taxon>Halobacteria</taxon>
        <taxon>Halobacteriales</taxon>
        <taxon>Haloferacaceae</taxon>
        <taxon>Halogeometricum</taxon>
    </lineage>
</organism>
<keyword evidence="1" id="KW-0812">Transmembrane</keyword>
<accession>M0DFW9</accession>
<proteinExistence type="predicted"/>
<keyword evidence="1" id="KW-1133">Transmembrane helix</keyword>
<gene>
    <name evidence="2" type="ORF">C474_04113</name>
</gene>
<evidence type="ECO:0000313" key="2">
    <source>
        <dbReference type="EMBL" id="ELZ33617.1"/>
    </source>
</evidence>
<evidence type="ECO:0000256" key="1">
    <source>
        <dbReference type="SAM" id="Phobius"/>
    </source>
</evidence>
<name>M0DFW9_HALPD</name>
<dbReference type="OrthoDB" id="308403at2157"/>
<feature type="transmembrane region" description="Helical" evidence="1">
    <location>
        <begin position="70"/>
        <end position="88"/>
    </location>
</feature>
<evidence type="ECO:0000313" key="3">
    <source>
        <dbReference type="Proteomes" id="UP000011513"/>
    </source>
</evidence>
<sequence>MDRERVVVVCMGLYALALVVDSAVEFLTEGVTLFGVVFAAFGLFVLVTLARSAARGTTDDGIQRIADSDLWFWSLVVLFALGIAGIVLDLTNGGALA</sequence>
<protein>
    <submittedName>
        <fullName evidence="2">Uncharacterized protein</fullName>
    </submittedName>
</protein>
<dbReference type="EMBL" id="AOIV01000007">
    <property type="protein sequence ID" value="ELZ33617.1"/>
    <property type="molecule type" value="Genomic_DNA"/>
</dbReference>
<keyword evidence="1" id="KW-0472">Membrane</keyword>
<feature type="transmembrane region" description="Helical" evidence="1">
    <location>
        <begin position="32"/>
        <end position="50"/>
    </location>
</feature>
<comment type="caution">
    <text evidence="2">The sequence shown here is derived from an EMBL/GenBank/DDBJ whole genome shotgun (WGS) entry which is preliminary data.</text>
</comment>
<dbReference type="InParanoid" id="M0DFW9"/>
<keyword evidence="3" id="KW-1185">Reference proteome</keyword>
<reference evidence="2 3" key="1">
    <citation type="journal article" date="2014" name="PLoS Genet.">
        <title>Phylogenetically driven sequencing of extremely halophilic archaea reveals strategies for static and dynamic osmo-response.</title>
        <authorList>
            <person name="Becker E.A."/>
            <person name="Seitzer P.M."/>
            <person name="Tritt A."/>
            <person name="Larsen D."/>
            <person name="Krusor M."/>
            <person name="Yao A.I."/>
            <person name="Wu D."/>
            <person name="Madern D."/>
            <person name="Eisen J.A."/>
            <person name="Darling A.E."/>
            <person name="Facciotti M.T."/>
        </authorList>
    </citation>
    <scope>NUCLEOTIDE SEQUENCE [LARGE SCALE GENOMIC DNA]</scope>
    <source>
        <strain evidence="2 3">JCM 14848</strain>
    </source>
</reference>